<comment type="caution">
    <text evidence="8">The sequence shown here is derived from an EMBL/GenBank/DDBJ whole genome shotgun (WGS) entry which is preliminary data.</text>
</comment>
<dbReference type="InterPro" id="IPR014892">
    <property type="entry name" value="RPA_C"/>
</dbReference>
<dbReference type="SUPFAM" id="SSF50249">
    <property type="entry name" value="Nucleic acid-binding proteins"/>
    <property type="match status" value="1"/>
</dbReference>
<dbReference type="GO" id="GO:0000781">
    <property type="term" value="C:chromosome, telomeric region"/>
    <property type="evidence" value="ECO:0007669"/>
    <property type="project" value="TreeGrafter"/>
</dbReference>
<dbReference type="AlphaFoldDB" id="A0A1Y2B7U3"/>
<dbReference type="FunCoup" id="A0A1Y2B7U3">
    <property type="interactions" value="442"/>
</dbReference>
<dbReference type="PANTHER" id="PTHR13989">
    <property type="entry name" value="REPLICATION PROTEIN A-RELATED"/>
    <property type="match status" value="1"/>
</dbReference>
<dbReference type="EMBL" id="MCFC01000019">
    <property type="protein sequence ID" value="ORY30547.1"/>
    <property type="molecule type" value="Genomic_DNA"/>
</dbReference>
<feature type="region of interest" description="Disordered" evidence="6">
    <location>
        <begin position="12"/>
        <end position="39"/>
    </location>
</feature>
<evidence type="ECO:0000256" key="5">
    <source>
        <dbReference type="ARBA" id="ARBA00023242"/>
    </source>
</evidence>
<accession>A0A1Y2B7U3</accession>
<dbReference type="InParanoid" id="A0A1Y2B7U3"/>
<dbReference type="CDD" id="cd04478">
    <property type="entry name" value="RPA2_DBD_D"/>
    <property type="match status" value="1"/>
</dbReference>
<dbReference type="PIRSF" id="PIRSF036949">
    <property type="entry name" value="RPA32"/>
    <property type="match status" value="1"/>
</dbReference>
<dbReference type="PANTHER" id="PTHR13989:SF16">
    <property type="entry name" value="REPLICATION PROTEIN A2"/>
    <property type="match status" value="1"/>
</dbReference>
<dbReference type="InterPro" id="IPR014646">
    <property type="entry name" value="Rfa2/RPA32"/>
</dbReference>
<dbReference type="InterPro" id="IPR040260">
    <property type="entry name" value="RFA2-like"/>
</dbReference>
<gene>
    <name evidence="8" type="ORF">BCR39DRAFT_528659</name>
</gene>
<proteinExistence type="inferred from homology"/>
<feature type="domain" description="Replication protein A C-terminal" evidence="7">
    <location>
        <begin position="178"/>
        <end position="264"/>
    </location>
</feature>
<evidence type="ECO:0000313" key="8">
    <source>
        <dbReference type="EMBL" id="ORY30547.1"/>
    </source>
</evidence>
<keyword evidence="5" id="KW-0539">Nucleus</keyword>
<dbReference type="Gene3D" id="2.40.50.140">
    <property type="entry name" value="Nucleic acid-binding proteins"/>
    <property type="match status" value="1"/>
</dbReference>
<dbReference type="Gene3D" id="1.10.10.10">
    <property type="entry name" value="Winged helix-like DNA-binding domain superfamily/Winged helix DNA-binding domain"/>
    <property type="match status" value="1"/>
</dbReference>
<dbReference type="STRING" id="71784.A0A1Y2B7U3"/>
<sequence length="271" mass="28716">MSNYDGQNPYYGGEGGGFVQNGSPFGSQGSPGGGKKPRAQTIRPVTVKQVLDAVQTHGDADFLIDGQEVGVILMIGSVHNESRSATNVSYEIGDGTGHIDVRLWLDSADDEAGKLEGVKMDHYVSIMGTIKTFGGKRHVSATHIRPITDHNEVYNHLLKSLYVSLVLRNPSGLAGAINGAGTHDDYSAGNVQNGNGNGNGLESAFAALPPLQRKIMEIVAAEDGDDGMHVSTVSRQVTGFKTEDVMDAIEGLMSEGMLYSTIDDLHVKAMG</sequence>
<dbReference type="InterPro" id="IPR012340">
    <property type="entry name" value="NA-bd_OB-fold"/>
</dbReference>
<reference evidence="8 9" key="1">
    <citation type="submission" date="2016-07" db="EMBL/GenBank/DDBJ databases">
        <title>Pervasive Adenine N6-methylation of Active Genes in Fungi.</title>
        <authorList>
            <consortium name="DOE Joint Genome Institute"/>
            <person name="Mondo S.J."/>
            <person name="Dannebaum R.O."/>
            <person name="Kuo R.C."/>
            <person name="Labutti K."/>
            <person name="Haridas S."/>
            <person name="Kuo A."/>
            <person name="Salamov A."/>
            <person name="Ahrendt S.R."/>
            <person name="Lipzen A."/>
            <person name="Sullivan W."/>
            <person name="Andreopoulos W.B."/>
            <person name="Clum A."/>
            <person name="Lindquist E."/>
            <person name="Daum C."/>
            <person name="Ramamoorthy G.K."/>
            <person name="Gryganskyi A."/>
            <person name="Culley D."/>
            <person name="Magnuson J.K."/>
            <person name="James T.Y."/>
            <person name="O'Malley M.A."/>
            <person name="Stajich J.E."/>
            <person name="Spatafora J.W."/>
            <person name="Visel A."/>
            <person name="Grigoriev I.V."/>
        </authorList>
    </citation>
    <scope>NUCLEOTIDE SEQUENCE [LARGE SCALE GENOMIC DNA]</scope>
    <source>
        <strain evidence="8 9">68-887.2</strain>
    </source>
</reference>
<evidence type="ECO:0000256" key="6">
    <source>
        <dbReference type="SAM" id="MobiDB-lite"/>
    </source>
</evidence>
<dbReference type="OrthoDB" id="25571at2759"/>
<dbReference type="GO" id="GO:0000724">
    <property type="term" value="P:double-strand break repair via homologous recombination"/>
    <property type="evidence" value="ECO:0007669"/>
    <property type="project" value="TreeGrafter"/>
</dbReference>
<evidence type="ECO:0000313" key="9">
    <source>
        <dbReference type="Proteomes" id="UP000193986"/>
    </source>
</evidence>
<dbReference type="Pfam" id="PF08784">
    <property type="entry name" value="RPA_C"/>
    <property type="match status" value="1"/>
</dbReference>
<dbReference type="GO" id="GO:0035861">
    <property type="term" value="C:site of double-strand break"/>
    <property type="evidence" value="ECO:0007669"/>
    <property type="project" value="TreeGrafter"/>
</dbReference>
<keyword evidence="3" id="KW-0235">DNA replication</keyword>
<dbReference type="GO" id="GO:0003697">
    <property type="term" value="F:single-stranded DNA binding"/>
    <property type="evidence" value="ECO:0007669"/>
    <property type="project" value="TreeGrafter"/>
</dbReference>
<dbReference type="GO" id="GO:0006260">
    <property type="term" value="P:DNA replication"/>
    <property type="evidence" value="ECO:0007669"/>
    <property type="project" value="UniProtKB-KW"/>
</dbReference>
<dbReference type="GO" id="GO:0005662">
    <property type="term" value="C:DNA replication factor A complex"/>
    <property type="evidence" value="ECO:0007669"/>
    <property type="project" value="TreeGrafter"/>
</dbReference>
<evidence type="ECO:0000259" key="7">
    <source>
        <dbReference type="Pfam" id="PF08784"/>
    </source>
</evidence>
<dbReference type="InterPro" id="IPR036390">
    <property type="entry name" value="WH_DNA-bd_sf"/>
</dbReference>
<comment type="subcellular location">
    <subcellularLocation>
        <location evidence="1">Nucleus</location>
    </subcellularLocation>
</comment>
<comment type="similarity">
    <text evidence="2">Belongs to the replication factor A protein 2 family.</text>
</comment>
<evidence type="ECO:0000256" key="1">
    <source>
        <dbReference type="ARBA" id="ARBA00004123"/>
    </source>
</evidence>
<name>A0A1Y2B7U3_9TREE</name>
<dbReference type="Proteomes" id="UP000193986">
    <property type="component" value="Unassembled WGS sequence"/>
</dbReference>
<dbReference type="SUPFAM" id="SSF46785">
    <property type="entry name" value="Winged helix' DNA-binding domain"/>
    <property type="match status" value="1"/>
</dbReference>
<evidence type="ECO:0000256" key="2">
    <source>
        <dbReference type="ARBA" id="ARBA00007815"/>
    </source>
</evidence>
<keyword evidence="9" id="KW-1185">Reference proteome</keyword>
<evidence type="ECO:0000256" key="3">
    <source>
        <dbReference type="ARBA" id="ARBA00022705"/>
    </source>
</evidence>
<evidence type="ECO:0000256" key="4">
    <source>
        <dbReference type="ARBA" id="ARBA00023125"/>
    </source>
</evidence>
<keyword evidence="4" id="KW-0238">DNA-binding</keyword>
<organism evidence="8 9">
    <name type="scientific">Naematelia encephala</name>
    <dbReference type="NCBI Taxonomy" id="71784"/>
    <lineage>
        <taxon>Eukaryota</taxon>
        <taxon>Fungi</taxon>
        <taxon>Dikarya</taxon>
        <taxon>Basidiomycota</taxon>
        <taxon>Agaricomycotina</taxon>
        <taxon>Tremellomycetes</taxon>
        <taxon>Tremellales</taxon>
        <taxon>Naemateliaceae</taxon>
        <taxon>Naematelia</taxon>
    </lineage>
</organism>
<protein>
    <recommendedName>
        <fullName evidence="7">Replication protein A C-terminal domain-containing protein</fullName>
    </recommendedName>
</protein>
<dbReference type="GO" id="GO:0006289">
    <property type="term" value="P:nucleotide-excision repair"/>
    <property type="evidence" value="ECO:0007669"/>
    <property type="project" value="TreeGrafter"/>
</dbReference>
<dbReference type="InterPro" id="IPR036388">
    <property type="entry name" value="WH-like_DNA-bd_sf"/>
</dbReference>